<keyword evidence="4" id="KW-1003">Cell membrane</keyword>
<evidence type="ECO:0000313" key="12">
    <source>
        <dbReference type="Proteomes" id="UP000228859"/>
    </source>
</evidence>
<dbReference type="InterPro" id="IPR027463">
    <property type="entry name" value="AcrB_DN_DC_subdom"/>
</dbReference>
<comment type="similarity">
    <text evidence="2">Belongs to the resistance-nodulation-cell division (RND) (TC 2.A.6) family.</text>
</comment>
<feature type="transmembrane region" description="Helical" evidence="9">
    <location>
        <begin position="437"/>
        <end position="461"/>
    </location>
</feature>
<dbReference type="SUPFAM" id="SSF82714">
    <property type="entry name" value="Multidrug efflux transporter AcrB TolC docking domain, DN and DC subdomains"/>
    <property type="match status" value="2"/>
</dbReference>
<dbReference type="InterPro" id="IPR000731">
    <property type="entry name" value="SSD"/>
</dbReference>
<dbReference type="Gene3D" id="3.30.2090.10">
    <property type="entry name" value="Multidrug efflux transporter AcrB TolC docking domain, DN and DC subdomains"/>
    <property type="match status" value="2"/>
</dbReference>
<keyword evidence="5" id="KW-0997">Cell inner membrane</keyword>
<feature type="transmembrane region" description="Helical" evidence="9">
    <location>
        <begin position="924"/>
        <end position="947"/>
    </location>
</feature>
<evidence type="ECO:0000313" key="11">
    <source>
        <dbReference type="EMBL" id="DAB38572.1"/>
    </source>
</evidence>
<reference evidence="11 12" key="1">
    <citation type="journal article" date="2017" name="Front. Microbiol.">
        <title>Comparative Genomic Analysis of the Class Epsilonproteobacteria and Proposed Reclassification to Epsilonbacteraeota (phyl. nov.).</title>
        <authorList>
            <person name="Waite D.W."/>
            <person name="Vanwonterghem I."/>
            <person name="Rinke C."/>
            <person name="Parks D.H."/>
            <person name="Zhang Y."/>
            <person name="Takai K."/>
            <person name="Sievert S.M."/>
            <person name="Simon J."/>
            <person name="Campbell B.J."/>
            <person name="Hanson T.E."/>
            <person name="Woyke T."/>
            <person name="Klotz M.G."/>
            <person name="Hugenholtz P."/>
        </authorList>
    </citation>
    <scope>NUCLEOTIDE SEQUENCE [LARGE SCALE GENOMIC DNA]</scope>
    <source>
        <strain evidence="11">UBA12443</strain>
    </source>
</reference>
<dbReference type="EMBL" id="DLUI01000073">
    <property type="protein sequence ID" value="DAB38572.1"/>
    <property type="molecule type" value="Genomic_DNA"/>
</dbReference>
<dbReference type="FunFam" id="1.20.1640.10:FF:000001">
    <property type="entry name" value="Efflux pump membrane transporter"/>
    <property type="match status" value="1"/>
</dbReference>
<evidence type="ECO:0000256" key="7">
    <source>
        <dbReference type="ARBA" id="ARBA00022989"/>
    </source>
</evidence>
<dbReference type="Pfam" id="PF00873">
    <property type="entry name" value="ACR_tran"/>
    <property type="match status" value="1"/>
</dbReference>
<dbReference type="NCBIfam" id="NF000282">
    <property type="entry name" value="RND_permease_1"/>
    <property type="match status" value="1"/>
</dbReference>
<feature type="transmembrane region" description="Helical" evidence="9">
    <location>
        <begin position="343"/>
        <end position="362"/>
    </location>
</feature>
<dbReference type="RefSeq" id="WP_294895390.1">
    <property type="nucleotide sequence ID" value="NZ_DLUI01000073.1"/>
</dbReference>
<sequence length="1043" mass="114084">MFSKFFINRPVLSAVIGIIIMLLGFAAIKTLPISQLPNLTPPTVVVTAKYPGADAETIANNILTPLESQIAGADGLMYMSSKAAALPGSGSITCTFNIGVNQDMAAVEVQNRINSVLAQLPQTTRDLGVTVEKKTSDILLIVAITSPDGSYDATQISNYISSNLLDEVKKIPGAGRAQIFGQRDYAMRIWLNPDKMASLGVSSTEIASAIRDQNLQVSPGRLGQAPTNDAQMWTMQLTSKGRFSTAEEFQNIIVRSKPDGSMIRLRDVARVELGSQNYEFFGRVNGKPAAMIGIFADTNANALNTSAAVAAKMEKLSHKFPKGIEYNIPYDTTDFVKISIEEVVSTLLEAIILVSLVIYLFLQSTRAAMIPILSIPISLTGAFIGMYLLGYSINTLTLFGLVLAIGIVVDDAIVVVENMERILQSEKLSPREAAIKAMTQISGPVVAIVLVMCAVFIPATFMGGMTGQLYKQFAATIAISVVFSGFMALTFAPAIGALILKKHTEEPAAFFRWFNRMFAKMTEGYVRRSAYMIRRSLIFLVIYLSTYGFIAFFHKTLPSAFLPMEDQGYFITSINLPEGATANRTLEVVKEVEKILEKQEGVYKFTAITGLNVLTFSQEPNSAVIFTRLTSWDERTTNELKVFGILNSLGPKLGSIKEAKVFAMPPPPIRGMGPSDMFSLRLLQPGSNDYHQHAATTNAFIGELKNEPSIKNPFSTMNINNPTLTVEVDREKAKMMGLSISDVYQTLQATIGTMYVNQFDKNGKTYWVQMQSDAPFRSTPEDIGRAWVRSSGGQLVPLSSIVTIKMSSAPSSIEHFNGVLSTTIMGSPAPGYSSGDIIKTIEKAGDTVLPSTASYDWDGLYLQEKLVGSKALFIIAFALVMVYLILAALYERWALPISIMLAVPYGIMGAYAIVWIIPFLNNNVFFQIGLLTLIALSAKNAILVVEFAEEQRQMGKSIYDATMEAARLRYRPMMMTSFAFLAGMLPLIFSSGAGAMGRFSIGVAMFGGMLAATFIERYFIPFLYYWVATVQEKFASPKGADHE</sequence>
<dbReference type="PRINTS" id="PR00702">
    <property type="entry name" value="ACRIFLAVINRP"/>
</dbReference>
<dbReference type="InterPro" id="IPR004764">
    <property type="entry name" value="MdtF-like"/>
</dbReference>
<keyword evidence="3" id="KW-0813">Transport</keyword>
<organism evidence="11 12">
    <name type="scientific">Sulfuricurvum kujiense</name>
    <dbReference type="NCBI Taxonomy" id="148813"/>
    <lineage>
        <taxon>Bacteria</taxon>
        <taxon>Pseudomonadati</taxon>
        <taxon>Campylobacterota</taxon>
        <taxon>Epsilonproteobacteria</taxon>
        <taxon>Campylobacterales</taxon>
        <taxon>Sulfurimonadaceae</taxon>
        <taxon>Sulfuricurvum</taxon>
    </lineage>
</organism>
<dbReference type="PANTHER" id="PTHR32063:SF76">
    <property type="entry name" value="EFFLUX PUMP MEMBRANE TRANSPORTER"/>
    <property type="match status" value="1"/>
</dbReference>
<evidence type="ECO:0000259" key="10">
    <source>
        <dbReference type="PROSITE" id="PS50156"/>
    </source>
</evidence>
<dbReference type="PANTHER" id="PTHR32063">
    <property type="match status" value="1"/>
</dbReference>
<evidence type="ECO:0000256" key="3">
    <source>
        <dbReference type="ARBA" id="ARBA00022448"/>
    </source>
</evidence>
<dbReference type="GO" id="GO:0005886">
    <property type="term" value="C:plasma membrane"/>
    <property type="evidence" value="ECO:0007669"/>
    <property type="project" value="UniProtKB-SubCell"/>
</dbReference>
<feature type="transmembrane region" description="Helical" evidence="9">
    <location>
        <begin position="897"/>
        <end position="918"/>
    </location>
</feature>
<name>A0A2D3WB84_9BACT</name>
<proteinExistence type="inferred from homology"/>
<feature type="transmembrane region" description="Helical" evidence="9">
    <location>
        <begin position="369"/>
        <end position="390"/>
    </location>
</feature>
<dbReference type="InterPro" id="IPR001036">
    <property type="entry name" value="Acrflvin-R"/>
</dbReference>
<evidence type="ECO:0000256" key="5">
    <source>
        <dbReference type="ARBA" id="ARBA00022519"/>
    </source>
</evidence>
<keyword evidence="8 9" id="KW-0472">Membrane</keyword>
<accession>A0A2D3WB84</accession>
<dbReference type="Gene3D" id="3.30.70.1320">
    <property type="entry name" value="Multidrug efflux transporter AcrB pore domain like"/>
    <property type="match status" value="1"/>
</dbReference>
<dbReference type="Gene3D" id="3.30.70.1430">
    <property type="entry name" value="Multidrug efflux transporter AcrB pore domain"/>
    <property type="match status" value="2"/>
</dbReference>
<comment type="caution">
    <text evidence="11">The sequence shown here is derived from an EMBL/GenBank/DDBJ whole genome shotgun (WGS) entry which is preliminary data.</text>
</comment>
<dbReference type="GO" id="GO:0009636">
    <property type="term" value="P:response to toxic substance"/>
    <property type="evidence" value="ECO:0007669"/>
    <property type="project" value="UniProtKB-ARBA"/>
</dbReference>
<dbReference type="AlphaFoldDB" id="A0A2D3WB84"/>
<feature type="domain" description="SSD" evidence="10">
    <location>
        <begin position="334"/>
        <end position="498"/>
    </location>
</feature>
<evidence type="ECO:0000256" key="6">
    <source>
        <dbReference type="ARBA" id="ARBA00022692"/>
    </source>
</evidence>
<evidence type="ECO:0000256" key="1">
    <source>
        <dbReference type="ARBA" id="ARBA00004429"/>
    </source>
</evidence>
<dbReference type="PROSITE" id="PS50156">
    <property type="entry name" value="SSD"/>
    <property type="match status" value="1"/>
</dbReference>
<dbReference type="GO" id="GO:0042910">
    <property type="term" value="F:xenobiotic transmembrane transporter activity"/>
    <property type="evidence" value="ECO:0007669"/>
    <property type="project" value="TreeGrafter"/>
</dbReference>
<dbReference type="Gene3D" id="3.30.70.1440">
    <property type="entry name" value="Multidrug efflux transporter AcrB pore domain"/>
    <property type="match status" value="1"/>
</dbReference>
<dbReference type="SUPFAM" id="SSF82866">
    <property type="entry name" value="Multidrug efflux transporter AcrB transmembrane domain"/>
    <property type="match status" value="2"/>
</dbReference>
<dbReference type="NCBIfam" id="TIGR00915">
    <property type="entry name" value="2A0602"/>
    <property type="match status" value="1"/>
</dbReference>
<comment type="subcellular location">
    <subcellularLocation>
        <location evidence="1">Cell inner membrane</location>
        <topology evidence="1">Multi-pass membrane protein</topology>
    </subcellularLocation>
</comment>
<dbReference type="Proteomes" id="UP000228859">
    <property type="component" value="Unassembled WGS sequence"/>
</dbReference>
<keyword evidence="6 9" id="KW-0812">Transmembrane</keyword>
<feature type="transmembrane region" description="Helical" evidence="9">
    <location>
        <begin position="537"/>
        <end position="554"/>
    </location>
</feature>
<dbReference type="Gene3D" id="1.20.1640.10">
    <property type="entry name" value="Multidrug efflux transporter AcrB transmembrane domain"/>
    <property type="match status" value="2"/>
</dbReference>
<dbReference type="GO" id="GO:0015562">
    <property type="term" value="F:efflux transmembrane transporter activity"/>
    <property type="evidence" value="ECO:0007669"/>
    <property type="project" value="InterPro"/>
</dbReference>
<feature type="transmembrane region" description="Helical" evidence="9">
    <location>
        <begin position="473"/>
        <end position="500"/>
    </location>
</feature>
<feature type="transmembrane region" description="Helical" evidence="9">
    <location>
        <begin position="968"/>
        <end position="989"/>
    </location>
</feature>
<evidence type="ECO:0000256" key="4">
    <source>
        <dbReference type="ARBA" id="ARBA00022475"/>
    </source>
</evidence>
<feature type="transmembrane region" description="Helical" evidence="9">
    <location>
        <begin position="871"/>
        <end position="890"/>
    </location>
</feature>
<protein>
    <submittedName>
        <fullName evidence="11">Hydrophobe/amphiphile efflux-1 family RND transporter</fullName>
    </submittedName>
</protein>
<gene>
    <name evidence="11" type="ORF">CFH83_05305</name>
</gene>
<keyword evidence="7 9" id="KW-1133">Transmembrane helix</keyword>
<feature type="transmembrane region" description="Helical" evidence="9">
    <location>
        <begin position="396"/>
        <end position="416"/>
    </location>
</feature>
<evidence type="ECO:0000256" key="8">
    <source>
        <dbReference type="ARBA" id="ARBA00023136"/>
    </source>
</evidence>
<evidence type="ECO:0000256" key="9">
    <source>
        <dbReference type="SAM" id="Phobius"/>
    </source>
</evidence>
<dbReference type="SUPFAM" id="SSF82693">
    <property type="entry name" value="Multidrug efflux transporter AcrB pore domain, PN1, PN2, PC1 and PC2 subdomains"/>
    <property type="match status" value="3"/>
</dbReference>
<evidence type="ECO:0000256" key="2">
    <source>
        <dbReference type="ARBA" id="ARBA00010942"/>
    </source>
</evidence>